<dbReference type="Proteomes" id="UP000248329">
    <property type="component" value="Unassembled WGS sequence"/>
</dbReference>
<name>A0AC61L5Z5_9EURY</name>
<organism evidence="1 2">
    <name type="scientific">Candidatus Methanogaster sp</name>
    <dbReference type="NCBI Taxonomy" id="3386292"/>
    <lineage>
        <taxon>Archaea</taxon>
        <taxon>Methanobacteriati</taxon>
        <taxon>Methanobacteriota</taxon>
        <taxon>Stenosarchaea group</taxon>
        <taxon>Methanomicrobia</taxon>
        <taxon>Methanosarcinales</taxon>
        <taxon>ANME-2 cluster</taxon>
        <taxon>Candidatus Methanogasteraceae</taxon>
        <taxon>Candidatus Methanogaster</taxon>
    </lineage>
</organism>
<reference evidence="1" key="1">
    <citation type="submission" date="2018-01" db="EMBL/GenBank/DDBJ databases">
        <authorList>
            <person name="Krukenberg V."/>
        </authorList>
    </citation>
    <scope>NUCLEOTIDE SEQUENCE</scope>
    <source>
        <strain evidence="1">E20ANME2</strain>
    </source>
</reference>
<protein>
    <submittedName>
        <fullName evidence="1">Uncharacterized protein</fullName>
    </submittedName>
</protein>
<accession>A0AC61L5Z5</accession>
<comment type="caution">
    <text evidence="1">The sequence shown here is derived from an EMBL/GenBank/DDBJ whole genome shotgun (WGS) entry which is preliminary data.</text>
</comment>
<gene>
    <name evidence="1" type="ORF">C4B59_02920</name>
</gene>
<proteinExistence type="predicted"/>
<dbReference type="EMBL" id="PQXF01000003">
    <property type="protein sequence ID" value="PXF61814.1"/>
    <property type="molecule type" value="Genomic_DNA"/>
</dbReference>
<sequence length="721" mass="84461">MDEENEFHEQFDALFRTKNELNIFDFDSYDWGCLRYMLELRIFLSRLRKCGIRSIGGFFSDVLIWLTAKEELRRYDGRDYTAASMITFFLFVKLARMKIEEALAFLSSNKSWMKRIGFEKVPAKGTVTKFRERMGCDFNRFFEDLISCITDDMDFGNITRFHVVLFTKCYFGNGHFPQISRSIELNKLTRFNNEIQQTATKWAGFDLMLYVLYGLGIVNILEDMKVEKRDNCVFTPLQISILFIVKAILGFKNAYGVDEELEDDLFLQMVCMLDGDRIPSKSTLEEDIWRYKEEELQKAYQTIIQWMGILGFTTGEIVACDSTKLYVDGDTYENSGEVYDYIKKETANGYKLFVMYDVVHRIPIYFEVHPMNDADGPKLTKMIEKSMEITGRRIKRMYVDRGFYDETNFVWWGKEKEGKKKIEFVTMGKKGTYLFKEAIELGDDEFREVTLKTNEYEPKTSRGKASKRKRDAKKEPVKIADFRSSFSDGSPVRVVVVKKKAQLSKNDKLLLVLEGLSGLYTTRELLDLYETEYGEIFSKSKKPASSISRVLNRISIIEVVGSGRGKKYKIDGYKANIKVIGKNKKETLHIWLTNVFNTSPEQVIEDYRDRWLIETLFEEAKGEWYINKLPGRKLESIKAHLYWSFIAYDIVSIFKRSLTPKYRNAGIEVLRRDLFHKSAVLSFDGESVKLEFNRKYKIRYNEQLVSMNEFIDQTRDMIDLL</sequence>
<evidence type="ECO:0000313" key="2">
    <source>
        <dbReference type="Proteomes" id="UP000248329"/>
    </source>
</evidence>
<evidence type="ECO:0000313" key="1">
    <source>
        <dbReference type="EMBL" id="PXF61814.1"/>
    </source>
</evidence>